<organism evidence="10 11">
    <name type="scientific">Cichlidogyrus casuarinus</name>
    <dbReference type="NCBI Taxonomy" id="1844966"/>
    <lineage>
        <taxon>Eukaryota</taxon>
        <taxon>Metazoa</taxon>
        <taxon>Spiralia</taxon>
        <taxon>Lophotrochozoa</taxon>
        <taxon>Platyhelminthes</taxon>
        <taxon>Monogenea</taxon>
        <taxon>Monopisthocotylea</taxon>
        <taxon>Dactylogyridea</taxon>
        <taxon>Ancyrocephalidae</taxon>
        <taxon>Cichlidogyrus</taxon>
    </lineage>
</organism>
<dbReference type="PROSITE" id="PS50003">
    <property type="entry name" value="PH_DOMAIN"/>
    <property type="match status" value="1"/>
</dbReference>
<evidence type="ECO:0000256" key="7">
    <source>
        <dbReference type="SAM" id="MobiDB-lite"/>
    </source>
</evidence>
<evidence type="ECO:0000256" key="1">
    <source>
        <dbReference type="ARBA" id="ARBA00006935"/>
    </source>
</evidence>
<dbReference type="Proteomes" id="UP001626550">
    <property type="component" value="Unassembled WGS sequence"/>
</dbReference>
<keyword evidence="5 10" id="KW-0418">Kinase</keyword>
<name>A0ABD2PM61_9PLAT</name>
<comment type="caution">
    <text evidence="10">The sequence shown here is derived from an EMBL/GenBank/DDBJ whole genome shotgun (WGS) entry which is preliminary data.</text>
</comment>
<dbReference type="Gene3D" id="2.30.29.30">
    <property type="entry name" value="Pleckstrin-homology domain (PH domain)/Phosphotyrosine-binding domain (PTB)"/>
    <property type="match status" value="1"/>
</dbReference>
<evidence type="ECO:0000256" key="5">
    <source>
        <dbReference type="ARBA" id="ARBA00022777"/>
    </source>
</evidence>
<dbReference type="InterPro" id="IPR011009">
    <property type="entry name" value="Kinase-like_dom_sf"/>
</dbReference>
<evidence type="ECO:0000259" key="8">
    <source>
        <dbReference type="PROSITE" id="PS50003"/>
    </source>
</evidence>
<reference evidence="10 11" key="1">
    <citation type="submission" date="2024-11" db="EMBL/GenBank/DDBJ databases">
        <title>Adaptive evolution of stress response genes in parasites aligns with host niche diversity.</title>
        <authorList>
            <person name="Hahn C."/>
            <person name="Resl P."/>
        </authorList>
    </citation>
    <scope>NUCLEOTIDE SEQUENCE [LARGE SCALE GENOMIC DNA]</scope>
    <source>
        <strain evidence="10">EGGRZ-B1_66</strain>
        <tissue evidence="10">Body</tissue>
    </source>
</reference>
<dbReference type="Gene3D" id="3.30.200.20">
    <property type="entry name" value="Phosphorylase Kinase, domain 1"/>
    <property type="match status" value="1"/>
</dbReference>
<proteinExistence type="inferred from homology"/>
<evidence type="ECO:0000256" key="6">
    <source>
        <dbReference type="ARBA" id="ARBA00022840"/>
    </source>
</evidence>
<dbReference type="InterPro" id="IPR001849">
    <property type="entry name" value="PH_domain"/>
</dbReference>
<gene>
    <name evidence="10" type="primary">AKT3_3</name>
    <name evidence="10" type="ORF">Ciccas_012847</name>
</gene>
<dbReference type="Pfam" id="PF00169">
    <property type="entry name" value="PH"/>
    <property type="match status" value="1"/>
</dbReference>
<accession>A0ABD2PM61</accession>
<dbReference type="SUPFAM" id="SSF50729">
    <property type="entry name" value="PH domain-like"/>
    <property type="match status" value="1"/>
</dbReference>
<dbReference type="GO" id="GO:0005524">
    <property type="term" value="F:ATP binding"/>
    <property type="evidence" value="ECO:0007669"/>
    <property type="project" value="UniProtKB-KW"/>
</dbReference>
<dbReference type="FunFam" id="1.10.510.10:FF:000512">
    <property type="entry name" value="AKT serine/threonine kinase 1"/>
    <property type="match status" value="1"/>
</dbReference>
<dbReference type="SUPFAM" id="SSF56112">
    <property type="entry name" value="Protein kinase-like (PK-like)"/>
    <property type="match status" value="1"/>
</dbReference>
<dbReference type="AlphaFoldDB" id="A0ABD2PM61"/>
<keyword evidence="11" id="KW-1185">Reference proteome</keyword>
<dbReference type="Pfam" id="PF00069">
    <property type="entry name" value="Pkinase"/>
    <property type="match status" value="1"/>
</dbReference>
<evidence type="ECO:0000256" key="4">
    <source>
        <dbReference type="ARBA" id="ARBA00022741"/>
    </source>
</evidence>
<protein>
    <submittedName>
        <fullName evidence="10">RAC-gamma serine/threonine-protein kinase</fullName>
    </submittedName>
</protein>
<evidence type="ECO:0000256" key="3">
    <source>
        <dbReference type="ARBA" id="ARBA00022679"/>
    </source>
</evidence>
<dbReference type="InterPro" id="IPR000719">
    <property type="entry name" value="Prot_kinase_dom"/>
</dbReference>
<feature type="domain" description="Protein kinase" evidence="9">
    <location>
        <begin position="249"/>
        <end position="371"/>
    </location>
</feature>
<sequence>MDPEDDQMDTSDQAESSNFTPMQFSNISDSDLEATTMYYRWMQSNPQANMLVNDIVLQLRGSSSEPSTSTSHLLDLFHAILCQNPVPNIPSEETGEPPVIESLPLTPTVVKEGWLQKRGEYIQNWRDRYFVLREDGTFHGYKSDKHAKKNLTPLNNFTVKDCDIWTLDSPKPFMFLMRGLQLTTVVQRLFCLKSADERSSWIQAIKCVADNLKRSTANTTIIKTGSSIDLSQLSAPSVKPSAKYQLNDFELIKLLGRGTFGKVVLCRERRTGHIHAMKILRKSVLIEKDELRHTVTESRVLQMCRHPFMTELKYALKNNDYFCFVMEYVNGGELFDHLTREKRFDEPRTRFYTAEIVLALGYLHSHNIIYR</sequence>
<dbReference type="EMBL" id="JBJKFK010004958">
    <property type="protein sequence ID" value="KAL3308618.1"/>
    <property type="molecule type" value="Genomic_DNA"/>
</dbReference>
<feature type="compositionally biased region" description="Polar residues" evidence="7">
    <location>
        <begin position="10"/>
        <end position="26"/>
    </location>
</feature>
<keyword evidence="2" id="KW-0723">Serine/threonine-protein kinase</keyword>
<keyword evidence="3" id="KW-0808">Transferase</keyword>
<dbReference type="SMART" id="SM00220">
    <property type="entry name" value="S_TKc"/>
    <property type="match status" value="1"/>
</dbReference>
<dbReference type="FunFam" id="3.30.200.20:FF:000103">
    <property type="entry name" value="Protein kinase C"/>
    <property type="match status" value="1"/>
</dbReference>
<feature type="region of interest" description="Disordered" evidence="7">
    <location>
        <begin position="1"/>
        <end position="26"/>
    </location>
</feature>
<keyword evidence="4" id="KW-0547">Nucleotide-binding</keyword>
<dbReference type="InterPro" id="IPR039026">
    <property type="entry name" value="PH_PKB"/>
</dbReference>
<keyword evidence="6" id="KW-0067">ATP-binding</keyword>
<evidence type="ECO:0000313" key="11">
    <source>
        <dbReference type="Proteomes" id="UP001626550"/>
    </source>
</evidence>
<dbReference type="InterPro" id="IPR011993">
    <property type="entry name" value="PH-like_dom_sf"/>
</dbReference>
<comment type="similarity">
    <text evidence="1">Belongs to the protein kinase superfamily. AGC Ser/Thr protein kinase family. RAC subfamily.</text>
</comment>
<evidence type="ECO:0000256" key="2">
    <source>
        <dbReference type="ARBA" id="ARBA00022527"/>
    </source>
</evidence>
<evidence type="ECO:0000313" key="10">
    <source>
        <dbReference type="EMBL" id="KAL3308618.1"/>
    </source>
</evidence>
<feature type="domain" description="PH" evidence="8">
    <location>
        <begin position="108"/>
        <end position="210"/>
    </location>
</feature>
<dbReference type="Gene3D" id="1.10.510.10">
    <property type="entry name" value="Transferase(Phosphotransferase) domain 1"/>
    <property type="match status" value="1"/>
</dbReference>
<dbReference type="PANTHER" id="PTHR24351">
    <property type="entry name" value="RIBOSOMAL PROTEIN S6 KINASE"/>
    <property type="match status" value="1"/>
</dbReference>
<dbReference type="FunFam" id="2.30.29.30:FF:000027">
    <property type="entry name" value="Non-specific serine/threonine protein kinase"/>
    <property type="match status" value="1"/>
</dbReference>
<dbReference type="GO" id="GO:0004674">
    <property type="term" value="F:protein serine/threonine kinase activity"/>
    <property type="evidence" value="ECO:0007669"/>
    <property type="project" value="UniProtKB-KW"/>
</dbReference>
<dbReference type="SMART" id="SM00233">
    <property type="entry name" value="PH"/>
    <property type="match status" value="1"/>
</dbReference>
<dbReference type="PROSITE" id="PS50011">
    <property type="entry name" value="PROTEIN_KINASE_DOM"/>
    <property type="match status" value="1"/>
</dbReference>
<dbReference type="CDD" id="cd01241">
    <property type="entry name" value="PH_PKB"/>
    <property type="match status" value="1"/>
</dbReference>
<evidence type="ECO:0000259" key="9">
    <source>
        <dbReference type="PROSITE" id="PS50011"/>
    </source>
</evidence>